<dbReference type="PANTHER" id="PTHR34115:SF5">
    <property type="entry name" value="PROTEIN, PUTATIVE-RELATED"/>
    <property type="match status" value="1"/>
</dbReference>
<dbReference type="Gramene" id="rna-gnl|WGS:JABURB|Cocit.L5107.1">
    <property type="protein sequence ID" value="cds-KAF7850684.1"/>
    <property type="gene ID" value="gene-BT93_L5107"/>
</dbReference>
<evidence type="ECO:0000313" key="3">
    <source>
        <dbReference type="Proteomes" id="UP000806378"/>
    </source>
</evidence>
<proteinExistence type="predicted"/>
<feature type="transmembrane region" description="Helical" evidence="1">
    <location>
        <begin position="80"/>
        <end position="100"/>
    </location>
</feature>
<dbReference type="AlphaFoldDB" id="A0A8T0CU48"/>
<accession>A0A8T0CU48</accession>
<dbReference type="PANTHER" id="PTHR34115">
    <property type="entry name" value="PROTEIN, PUTATIVE-RELATED"/>
    <property type="match status" value="1"/>
</dbReference>
<evidence type="ECO:0000313" key="2">
    <source>
        <dbReference type="EMBL" id="KAF7850684.1"/>
    </source>
</evidence>
<name>A0A8T0CU48_CORYI</name>
<keyword evidence="1" id="KW-0812">Transmembrane</keyword>
<comment type="caution">
    <text evidence="2">The sequence shown here is derived from an EMBL/GenBank/DDBJ whole genome shotgun (WGS) entry which is preliminary data.</text>
</comment>
<dbReference type="EMBL" id="MU089589">
    <property type="protein sequence ID" value="KAF7850684.1"/>
    <property type="molecule type" value="Genomic_DNA"/>
</dbReference>
<feature type="transmembrane region" description="Helical" evidence="1">
    <location>
        <begin position="131"/>
        <end position="150"/>
    </location>
</feature>
<sequence length="206" mass="22613">MTTRKLLSFQPARLDSGIRIADPNANPPSLPCKSPPPPAFTTLQAIPAFVVPVVLCFVQLKFQGKSTSPYETHPFDTFLALVSLLLYGAFAIVTLLAPACCALPFRILMVLAVALSVASLAALLIPGPFHYFPYLLLLAFLSMVLLYLLGRTLLMWVQHKLESMLVAVFHYWRIHGGRAAPLLPLTIMDARSAPEFAQGLARKKLD</sequence>
<gene>
    <name evidence="2" type="ORF">BT93_L5107</name>
</gene>
<keyword evidence="3" id="KW-1185">Reference proteome</keyword>
<organism evidence="2 3">
    <name type="scientific">Corymbia citriodora subsp. variegata</name>
    <dbReference type="NCBI Taxonomy" id="360336"/>
    <lineage>
        <taxon>Eukaryota</taxon>
        <taxon>Viridiplantae</taxon>
        <taxon>Streptophyta</taxon>
        <taxon>Embryophyta</taxon>
        <taxon>Tracheophyta</taxon>
        <taxon>Spermatophyta</taxon>
        <taxon>Magnoliopsida</taxon>
        <taxon>eudicotyledons</taxon>
        <taxon>Gunneridae</taxon>
        <taxon>Pentapetalae</taxon>
        <taxon>rosids</taxon>
        <taxon>malvids</taxon>
        <taxon>Myrtales</taxon>
        <taxon>Myrtaceae</taxon>
        <taxon>Myrtoideae</taxon>
        <taxon>Eucalypteae</taxon>
        <taxon>Corymbia</taxon>
    </lineage>
</organism>
<dbReference type="OrthoDB" id="1730662at2759"/>
<keyword evidence="1" id="KW-1133">Transmembrane helix</keyword>
<protein>
    <submittedName>
        <fullName evidence="2">Uncharacterized protein</fullName>
    </submittedName>
</protein>
<reference evidence="2" key="1">
    <citation type="submission" date="2020-05" db="EMBL/GenBank/DDBJ databases">
        <title>WGS assembly of Corymbia citriodora subspecies variegata.</title>
        <authorList>
            <person name="Barry K."/>
            <person name="Hundley H."/>
            <person name="Shu S."/>
            <person name="Jenkins J."/>
            <person name="Grimwood J."/>
            <person name="Baten A."/>
        </authorList>
    </citation>
    <scope>NUCLEOTIDE SEQUENCE</scope>
    <source>
        <strain evidence="2">CV2-018</strain>
    </source>
</reference>
<evidence type="ECO:0000256" key="1">
    <source>
        <dbReference type="SAM" id="Phobius"/>
    </source>
</evidence>
<keyword evidence="1" id="KW-0472">Membrane</keyword>
<dbReference type="InterPro" id="IPR053258">
    <property type="entry name" value="Ca-permeable_cation_channel"/>
</dbReference>
<feature type="transmembrane region" description="Helical" evidence="1">
    <location>
        <begin position="107"/>
        <end position="125"/>
    </location>
</feature>
<dbReference type="Proteomes" id="UP000806378">
    <property type="component" value="Unassembled WGS sequence"/>
</dbReference>
<feature type="transmembrane region" description="Helical" evidence="1">
    <location>
        <begin position="39"/>
        <end position="60"/>
    </location>
</feature>